<evidence type="ECO:0000313" key="2">
    <source>
        <dbReference type="EMBL" id="KAJ6646079.1"/>
    </source>
</evidence>
<reference evidence="2" key="1">
    <citation type="submission" date="2022-07" db="EMBL/GenBank/DDBJ databases">
        <authorList>
            <person name="Trinca V."/>
            <person name="Uliana J.V.C."/>
            <person name="Torres T.T."/>
            <person name="Ward R.J."/>
            <person name="Monesi N."/>
        </authorList>
    </citation>
    <scope>NUCLEOTIDE SEQUENCE</scope>
    <source>
        <strain evidence="2">HSMRA1968</strain>
        <tissue evidence="2">Whole embryos</tissue>
    </source>
</reference>
<organism evidence="2 3">
    <name type="scientific">Pseudolycoriella hygida</name>
    <dbReference type="NCBI Taxonomy" id="35572"/>
    <lineage>
        <taxon>Eukaryota</taxon>
        <taxon>Metazoa</taxon>
        <taxon>Ecdysozoa</taxon>
        <taxon>Arthropoda</taxon>
        <taxon>Hexapoda</taxon>
        <taxon>Insecta</taxon>
        <taxon>Pterygota</taxon>
        <taxon>Neoptera</taxon>
        <taxon>Endopterygota</taxon>
        <taxon>Diptera</taxon>
        <taxon>Nematocera</taxon>
        <taxon>Sciaroidea</taxon>
        <taxon>Sciaridae</taxon>
        <taxon>Pseudolycoriella</taxon>
    </lineage>
</organism>
<dbReference type="Proteomes" id="UP001151699">
    <property type="component" value="Chromosome A"/>
</dbReference>
<accession>A0A9Q0N9D3</accession>
<dbReference type="EMBL" id="WJQU01000001">
    <property type="protein sequence ID" value="KAJ6646079.1"/>
    <property type="molecule type" value="Genomic_DNA"/>
</dbReference>
<evidence type="ECO:0000313" key="3">
    <source>
        <dbReference type="Proteomes" id="UP001151699"/>
    </source>
</evidence>
<keyword evidence="3" id="KW-1185">Reference proteome</keyword>
<feature type="region of interest" description="Disordered" evidence="1">
    <location>
        <begin position="1"/>
        <end position="27"/>
    </location>
</feature>
<proteinExistence type="predicted"/>
<comment type="caution">
    <text evidence="2">The sequence shown here is derived from an EMBL/GenBank/DDBJ whole genome shotgun (WGS) entry which is preliminary data.</text>
</comment>
<dbReference type="AlphaFoldDB" id="A0A9Q0N9D3"/>
<protein>
    <submittedName>
        <fullName evidence="2">Uncharacterized protein</fullName>
    </submittedName>
</protein>
<sequence length="69" mass="7563">MSVSGVRTSSTFSRDAKQLPNTLSRIPTIPQGLQGGWTLLALLVPHFMKWNEENHPQSYGSEGGSCCEK</sequence>
<name>A0A9Q0N9D3_9DIPT</name>
<gene>
    <name evidence="2" type="ORF">Bhyg_01289</name>
</gene>
<evidence type="ECO:0000256" key="1">
    <source>
        <dbReference type="SAM" id="MobiDB-lite"/>
    </source>
</evidence>
<feature type="compositionally biased region" description="Polar residues" evidence="1">
    <location>
        <begin position="1"/>
        <end position="25"/>
    </location>
</feature>